<protein>
    <submittedName>
        <fullName evidence="2">Uncharacterized protein</fullName>
    </submittedName>
</protein>
<accession>A0A9J6D390</accession>
<organism evidence="2 3">
    <name type="scientific">Rhipicephalus microplus</name>
    <name type="common">Cattle tick</name>
    <name type="synonym">Boophilus microplus</name>
    <dbReference type="NCBI Taxonomy" id="6941"/>
    <lineage>
        <taxon>Eukaryota</taxon>
        <taxon>Metazoa</taxon>
        <taxon>Ecdysozoa</taxon>
        <taxon>Arthropoda</taxon>
        <taxon>Chelicerata</taxon>
        <taxon>Arachnida</taxon>
        <taxon>Acari</taxon>
        <taxon>Parasitiformes</taxon>
        <taxon>Ixodida</taxon>
        <taxon>Ixodoidea</taxon>
        <taxon>Ixodidae</taxon>
        <taxon>Rhipicephalinae</taxon>
        <taxon>Rhipicephalus</taxon>
        <taxon>Boophilus</taxon>
    </lineage>
</organism>
<comment type="caution">
    <text evidence="2">The sequence shown here is derived from an EMBL/GenBank/DDBJ whole genome shotgun (WGS) entry which is preliminary data.</text>
</comment>
<reference evidence="2" key="2">
    <citation type="submission" date="2021-09" db="EMBL/GenBank/DDBJ databases">
        <authorList>
            <person name="Jia N."/>
            <person name="Wang J."/>
            <person name="Shi W."/>
            <person name="Du L."/>
            <person name="Sun Y."/>
            <person name="Zhan W."/>
            <person name="Jiang J."/>
            <person name="Wang Q."/>
            <person name="Zhang B."/>
            <person name="Ji P."/>
            <person name="Sakyi L.B."/>
            <person name="Cui X."/>
            <person name="Yuan T."/>
            <person name="Jiang B."/>
            <person name="Yang W."/>
            <person name="Lam T.T.-Y."/>
            <person name="Chang Q."/>
            <person name="Ding S."/>
            <person name="Wang X."/>
            <person name="Zhu J."/>
            <person name="Ruan X."/>
            <person name="Zhao L."/>
            <person name="Wei J."/>
            <person name="Que T."/>
            <person name="Du C."/>
            <person name="Cheng J."/>
            <person name="Dai P."/>
            <person name="Han X."/>
            <person name="Huang E."/>
            <person name="Gao Y."/>
            <person name="Liu J."/>
            <person name="Shao H."/>
            <person name="Ye R."/>
            <person name="Li L."/>
            <person name="Wei W."/>
            <person name="Wang X."/>
            <person name="Wang C."/>
            <person name="Huo Q."/>
            <person name="Li W."/>
            <person name="Guo W."/>
            <person name="Chen H."/>
            <person name="Chen S."/>
            <person name="Zhou L."/>
            <person name="Zhou L."/>
            <person name="Ni X."/>
            <person name="Tian J."/>
            <person name="Zhou Y."/>
            <person name="Sheng Y."/>
            <person name="Liu T."/>
            <person name="Pan Y."/>
            <person name="Xia L."/>
            <person name="Li J."/>
            <person name="Zhao F."/>
            <person name="Cao W."/>
        </authorList>
    </citation>
    <scope>NUCLEOTIDE SEQUENCE</scope>
    <source>
        <strain evidence="2">Rmic-2018</strain>
        <tissue evidence="2">Larvae</tissue>
    </source>
</reference>
<gene>
    <name evidence="2" type="ORF">HPB51_026377</name>
</gene>
<keyword evidence="3" id="KW-1185">Reference proteome</keyword>
<dbReference type="Proteomes" id="UP000821866">
    <property type="component" value="Unassembled WGS sequence"/>
</dbReference>
<evidence type="ECO:0000256" key="1">
    <source>
        <dbReference type="SAM" id="MobiDB-lite"/>
    </source>
</evidence>
<name>A0A9J6D390_RHIMP</name>
<evidence type="ECO:0000313" key="3">
    <source>
        <dbReference type="Proteomes" id="UP000821866"/>
    </source>
</evidence>
<sequence length="167" mass="19034">MSRRTQRPNRFVGLRVLRFSFVISKLPVQNSNCNWATARVLRDAKLTSEYSAAREHFYTPTTTKMDEDGPSSKQECSEPNEEFSLPVITNVFSLAVNPTSPNGIPETTADSAWMVEKETNTNPGMLPDGVCAPRVQKKATLPDYDRVPRVRKKMSYRKYESRPRVNF</sequence>
<dbReference type="AlphaFoldDB" id="A0A9J6D390"/>
<evidence type="ECO:0000313" key="2">
    <source>
        <dbReference type="EMBL" id="KAH7998755.1"/>
    </source>
</evidence>
<proteinExistence type="predicted"/>
<feature type="region of interest" description="Disordered" evidence="1">
    <location>
        <begin position="59"/>
        <end position="79"/>
    </location>
</feature>
<dbReference type="EMBL" id="JABSTU010000206">
    <property type="protein sequence ID" value="KAH7998755.1"/>
    <property type="molecule type" value="Genomic_DNA"/>
</dbReference>
<reference evidence="2" key="1">
    <citation type="journal article" date="2020" name="Cell">
        <title>Large-Scale Comparative Analyses of Tick Genomes Elucidate Their Genetic Diversity and Vector Capacities.</title>
        <authorList>
            <consortium name="Tick Genome and Microbiome Consortium (TIGMIC)"/>
            <person name="Jia N."/>
            <person name="Wang J."/>
            <person name="Shi W."/>
            <person name="Du L."/>
            <person name="Sun Y."/>
            <person name="Zhan W."/>
            <person name="Jiang J.F."/>
            <person name="Wang Q."/>
            <person name="Zhang B."/>
            <person name="Ji P."/>
            <person name="Bell-Sakyi L."/>
            <person name="Cui X.M."/>
            <person name="Yuan T.T."/>
            <person name="Jiang B.G."/>
            <person name="Yang W.F."/>
            <person name="Lam T.T."/>
            <person name="Chang Q.C."/>
            <person name="Ding S.J."/>
            <person name="Wang X.J."/>
            <person name="Zhu J.G."/>
            <person name="Ruan X.D."/>
            <person name="Zhao L."/>
            <person name="Wei J.T."/>
            <person name="Ye R.Z."/>
            <person name="Que T.C."/>
            <person name="Du C.H."/>
            <person name="Zhou Y.H."/>
            <person name="Cheng J.X."/>
            <person name="Dai P.F."/>
            <person name="Guo W.B."/>
            <person name="Han X.H."/>
            <person name="Huang E.J."/>
            <person name="Li L.F."/>
            <person name="Wei W."/>
            <person name="Gao Y.C."/>
            <person name="Liu J.Z."/>
            <person name="Shao H.Z."/>
            <person name="Wang X."/>
            <person name="Wang C.C."/>
            <person name="Yang T.C."/>
            <person name="Huo Q.B."/>
            <person name="Li W."/>
            <person name="Chen H.Y."/>
            <person name="Chen S.E."/>
            <person name="Zhou L.G."/>
            <person name="Ni X.B."/>
            <person name="Tian J.H."/>
            <person name="Sheng Y."/>
            <person name="Liu T."/>
            <person name="Pan Y.S."/>
            <person name="Xia L.Y."/>
            <person name="Li J."/>
            <person name="Zhao F."/>
            <person name="Cao W.C."/>
        </authorList>
    </citation>
    <scope>NUCLEOTIDE SEQUENCE</scope>
    <source>
        <strain evidence="2">Rmic-2018</strain>
    </source>
</reference>